<dbReference type="SUPFAM" id="SSF52540">
    <property type="entry name" value="P-loop containing nucleoside triphosphate hydrolases"/>
    <property type="match status" value="1"/>
</dbReference>
<dbReference type="Gene3D" id="3.40.50.300">
    <property type="entry name" value="P-loop containing nucleotide triphosphate hydrolases"/>
    <property type="match status" value="1"/>
</dbReference>
<protein>
    <submittedName>
        <fullName evidence="2">Uncharacterized protein</fullName>
    </submittedName>
</protein>
<evidence type="ECO:0000256" key="1">
    <source>
        <dbReference type="SAM" id="MobiDB-lite"/>
    </source>
</evidence>
<feature type="compositionally biased region" description="Basic and acidic residues" evidence="1">
    <location>
        <begin position="219"/>
        <end position="244"/>
    </location>
</feature>
<reference evidence="2" key="1">
    <citation type="submission" date="2019-01" db="EMBL/GenBank/DDBJ databases">
        <title>Colletotrichum abscissum LGMF1257.</title>
        <authorList>
            <person name="Baroncelli R."/>
        </authorList>
    </citation>
    <scope>NUCLEOTIDE SEQUENCE</scope>
    <source>
        <strain evidence="2">Ca142</strain>
    </source>
</reference>
<organism evidence="2 3">
    <name type="scientific">Colletotrichum abscissum</name>
    <dbReference type="NCBI Taxonomy" id="1671311"/>
    <lineage>
        <taxon>Eukaryota</taxon>
        <taxon>Fungi</taxon>
        <taxon>Dikarya</taxon>
        <taxon>Ascomycota</taxon>
        <taxon>Pezizomycotina</taxon>
        <taxon>Sordariomycetes</taxon>
        <taxon>Hypocreomycetidae</taxon>
        <taxon>Glomerellales</taxon>
        <taxon>Glomerellaceae</taxon>
        <taxon>Colletotrichum</taxon>
        <taxon>Colletotrichum acutatum species complex</taxon>
    </lineage>
</organism>
<evidence type="ECO:0000313" key="3">
    <source>
        <dbReference type="Proteomes" id="UP001056436"/>
    </source>
</evidence>
<dbReference type="OrthoDB" id="4851164at2759"/>
<feature type="region of interest" description="Disordered" evidence="1">
    <location>
        <begin position="219"/>
        <end position="250"/>
    </location>
</feature>
<gene>
    <name evidence="2" type="ORF">CABS02_02509</name>
</gene>
<dbReference type="EMBL" id="SDAQ01000008">
    <property type="protein sequence ID" value="KAI3557405.1"/>
    <property type="molecule type" value="Genomic_DNA"/>
</dbReference>
<sequence>MADPLSIAGSVAGLLATAVKVYNTTYNFVSSAIDAPESAMQMFQLIEETSETQEEGIRSQATMLAKVDEILEQNRTLAEHLKLLDSEASWDTRSVKFMNDASSIMSRTGSTQGVIYRSPSSVLQRPQPLDGSTIMTLSRRNFELDLGQSRVYKRTQDRETDRSSFTTSNAPTSAWSMLSGLSIGDISIVSAFRLPITLKEINKIAPGSIFSGLLMDHQSMEDQTRPEGSERSDSRSRALSKGEKSAGTLAFKSDDSDDVAYREPDIQHEGLKSFTIMIVGNSKALKSEMINTFINPNKWSESSSEKDVQIPKRAHYSRNTVRYVSLATPKFLSVKTIHELRVDICSVPVKYLGFERSQLFGLEIRDTTGLENDRSLRRQAYEYADVFLILINVEDVVGVEIQHLANEVSRVRPRTPFLLVGTSQGPGTTHGVVKLERIAKSFFHSRKELVFCNVLHPMSVGRVFAQVGFTSGPSFS</sequence>
<dbReference type="Proteomes" id="UP001056436">
    <property type="component" value="Unassembled WGS sequence"/>
</dbReference>
<comment type="caution">
    <text evidence="2">The sequence shown here is derived from an EMBL/GenBank/DDBJ whole genome shotgun (WGS) entry which is preliminary data.</text>
</comment>
<dbReference type="AlphaFoldDB" id="A0A9Q0B6W5"/>
<proteinExistence type="predicted"/>
<keyword evidence="3" id="KW-1185">Reference proteome</keyword>
<name>A0A9Q0B6W5_9PEZI</name>
<dbReference type="InterPro" id="IPR027417">
    <property type="entry name" value="P-loop_NTPase"/>
</dbReference>
<accession>A0A9Q0B6W5</accession>
<evidence type="ECO:0000313" key="2">
    <source>
        <dbReference type="EMBL" id="KAI3557405.1"/>
    </source>
</evidence>